<name>A0ABZ0KXI6_9BACL</name>
<protein>
    <submittedName>
        <fullName evidence="1">Uncharacterized protein</fullName>
    </submittedName>
</protein>
<accession>A0ABZ0KXI6</accession>
<evidence type="ECO:0000313" key="1">
    <source>
        <dbReference type="EMBL" id="WOV84901.1"/>
    </source>
</evidence>
<proteinExistence type="predicted"/>
<dbReference type="EMBL" id="CP116341">
    <property type="protein sequence ID" value="WOV84901.1"/>
    <property type="molecule type" value="Genomic_DNA"/>
</dbReference>
<evidence type="ECO:0000313" key="2">
    <source>
        <dbReference type="Proteomes" id="UP001303532"/>
    </source>
</evidence>
<dbReference type="RefSeq" id="WP_323692543.1">
    <property type="nucleotide sequence ID" value="NZ_CP116341.1"/>
</dbReference>
<keyword evidence="2" id="KW-1185">Reference proteome</keyword>
<sequence>MQEETSDELITGYPFSEYYTDLKFPLKAGVPWFNGTGEGTAKITNLSKTVKTPYKTFTNAVETTSETGYKVYYVKGVGSVMTIDQAGKVVRELKSMK</sequence>
<dbReference type="Proteomes" id="UP001303532">
    <property type="component" value="Chromosome"/>
</dbReference>
<organism evidence="1 2">
    <name type="scientific">Sporosarcina jeotgali</name>
    <dbReference type="NCBI Taxonomy" id="3020056"/>
    <lineage>
        <taxon>Bacteria</taxon>
        <taxon>Bacillati</taxon>
        <taxon>Bacillota</taxon>
        <taxon>Bacilli</taxon>
        <taxon>Bacillales</taxon>
        <taxon>Caryophanaceae</taxon>
        <taxon>Sporosarcina</taxon>
    </lineage>
</organism>
<reference evidence="1 2" key="1">
    <citation type="submission" date="2023-01" db="EMBL/GenBank/DDBJ databases">
        <title>Sporosarcina sp. nov., isolated from Korean tranditional fermented seafood 'Jeotgal'.</title>
        <authorList>
            <person name="Yang A.-I."/>
        </authorList>
    </citation>
    <scope>NUCLEOTIDE SEQUENCE [LARGE SCALE GENOMIC DNA]</scope>
    <source>
        <strain evidence="1 2">B2O-1</strain>
    </source>
</reference>
<gene>
    <name evidence="1" type="ORF">PGH26_02965</name>
</gene>